<keyword evidence="1" id="KW-0449">Lipoprotein</keyword>
<sequence length="129" mass="14393">MKIFVVLFTLILLSGCATTAKYRIQVERWKGHDVNDLIQAWGPPDTTFKMPNGNLYYSYRVHNKNRLPNYYVPGSTSVSDRDGKTYITTSGGYQTGGGTIESNCTTSFQVNKKGIIIDTHFRGNACVSN</sequence>
<name>A0A1L6TCW6_PISSA</name>
<organism evidence="1 2">
    <name type="scientific">Piscirickettsia salmonis</name>
    <dbReference type="NCBI Taxonomy" id="1238"/>
    <lineage>
        <taxon>Bacteria</taxon>
        <taxon>Pseudomonadati</taxon>
        <taxon>Pseudomonadota</taxon>
        <taxon>Gammaproteobacteria</taxon>
        <taxon>Thiotrichales</taxon>
        <taxon>Piscirickettsiaceae</taxon>
        <taxon>Piscirickettsia</taxon>
    </lineage>
</organism>
<evidence type="ECO:0000313" key="1">
    <source>
        <dbReference type="EMBL" id="ALB23217.1"/>
    </source>
</evidence>
<protein>
    <submittedName>
        <fullName evidence="1">Lipoprotein</fullName>
    </submittedName>
</protein>
<dbReference type="PROSITE" id="PS51257">
    <property type="entry name" value="PROKAR_LIPOPROTEIN"/>
    <property type="match status" value="1"/>
</dbReference>
<reference evidence="1 2" key="1">
    <citation type="journal article" date="2014" name="Genome Announc.">
        <title>Comparative Genome Analysis of Two Isolates of the Fish Pathogen Piscirickettsia salmonis from Different Hosts Reveals Major Differences in Virulence-Associated Secretion Systems.</title>
        <authorList>
            <person name="Bohle H."/>
            <person name="Henriquez P."/>
            <person name="Grothusen H."/>
            <person name="Navas E."/>
            <person name="Sandoval A."/>
            <person name="Bustamante F."/>
            <person name="Bustos P."/>
            <person name="Mancilla M."/>
        </authorList>
    </citation>
    <scope>NUCLEOTIDE SEQUENCE [LARGE SCALE GENOMIC DNA]</scope>
    <source>
        <strain evidence="2">B1-32597</strain>
    </source>
</reference>
<dbReference type="Proteomes" id="UP000029558">
    <property type="component" value="Chromosome"/>
</dbReference>
<dbReference type="AlphaFoldDB" id="A0A1L6TCW6"/>
<proteinExistence type="predicted"/>
<dbReference type="OrthoDB" id="5659997at2"/>
<evidence type="ECO:0000313" key="2">
    <source>
        <dbReference type="Proteomes" id="UP000029558"/>
    </source>
</evidence>
<dbReference type="RefSeq" id="WP_017375724.1">
    <property type="nucleotide sequence ID" value="NZ_CP012508.1"/>
</dbReference>
<accession>A0A1L6TCW6</accession>
<dbReference type="EMBL" id="CP012508">
    <property type="protein sequence ID" value="ALB23217.1"/>
    <property type="molecule type" value="Genomic_DNA"/>
</dbReference>
<gene>
    <name evidence="1" type="ORF">KU39_2037</name>
</gene>